<keyword evidence="12" id="KW-1185">Reference proteome</keyword>
<evidence type="ECO:0000256" key="4">
    <source>
        <dbReference type="ARBA" id="ARBA00022741"/>
    </source>
</evidence>
<evidence type="ECO:0000256" key="1">
    <source>
        <dbReference type="ARBA" id="ARBA00005594"/>
    </source>
</evidence>
<dbReference type="CDD" id="cd00806">
    <property type="entry name" value="TrpRS_core"/>
    <property type="match status" value="1"/>
</dbReference>
<evidence type="ECO:0000256" key="6">
    <source>
        <dbReference type="ARBA" id="ARBA00022917"/>
    </source>
</evidence>
<dbReference type="GO" id="GO:0006436">
    <property type="term" value="P:tryptophanyl-tRNA aminoacylation"/>
    <property type="evidence" value="ECO:0007669"/>
    <property type="project" value="UniProtKB-UniRule"/>
</dbReference>
<dbReference type="GO" id="GO:0005829">
    <property type="term" value="C:cytosol"/>
    <property type="evidence" value="ECO:0007669"/>
    <property type="project" value="TreeGrafter"/>
</dbReference>
<dbReference type="SUPFAM" id="SSF52374">
    <property type="entry name" value="Nucleotidylyl transferase"/>
    <property type="match status" value="1"/>
</dbReference>
<dbReference type="InterPro" id="IPR014729">
    <property type="entry name" value="Rossmann-like_a/b/a_fold"/>
</dbReference>
<dbReference type="Proteomes" id="UP000469346">
    <property type="component" value="Unassembled WGS sequence"/>
</dbReference>
<dbReference type="EMBL" id="JAAGRR010000004">
    <property type="protein sequence ID" value="NDY41429.1"/>
    <property type="molecule type" value="Genomic_DNA"/>
</dbReference>
<sequence length="325" mass="36894">MRPTGRLHLGHLHGVLQNWLRLQEAYECFFCAADWHALTTCYESPGGIPADTEEMVLDWLAVGIDPERATVFVQSDVKEHAELHLLLSMITPVSWLERNPTYKEQQQELKERDLATYGFLGYPVLQAADIIIYRAHKVPVGVDQLPHVELTREITRRFNYLYGETFPVPEAMLAEVAKLPGLDGRKMSKSYGNAIFLSDTPDEVRRKIATMITDIERPRKSDPGDPENRCVAFNLHRLYVAPDRRREIVEACKAATLGCVPCKKELAEAVVRALAPIWERRTALGDDREGLHRLLRRGAERARDEARATMEQVRSALWSPSARSG</sequence>
<dbReference type="InterPro" id="IPR002306">
    <property type="entry name" value="Trp-tRNA-ligase"/>
</dbReference>
<keyword evidence="4 10" id="KW-0547">Nucleotide-binding</keyword>
<dbReference type="PANTHER" id="PTHR43766">
    <property type="entry name" value="TRYPTOPHAN--TRNA LIGASE, MITOCHONDRIAL"/>
    <property type="match status" value="1"/>
</dbReference>
<comment type="catalytic activity">
    <reaction evidence="8">
        <text>tRNA(Trp) + L-tryptophan + ATP = L-tryptophyl-tRNA(Trp) + AMP + diphosphate + H(+)</text>
        <dbReference type="Rhea" id="RHEA:24080"/>
        <dbReference type="Rhea" id="RHEA-COMP:9671"/>
        <dbReference type="Rhea" id="RHEA-COMP:9705"/>
        <dbReference type="ChEBI" id="CHEBI:15378"/>
        <dbReference type="ChEBI" id="CHEBI:30616"/>
        <dbReference type="ChEBI" id="CHEBI:33019"/>
        <dbReference type="ChEBI" id="CHEBI:57912"/>
        <dbReference type="ChEBI" id="CHEBI:78442"/>
        <dbReference type="ChEBI" id="CHEBI:78535"/>
        <dbReference type="ChEBI" id="CHEBI:456215"/>
        <dbReference type="EC" id="6.1.1.2"/>
    </reaction>
</comment>
<dbReference type="GO" id="GO:0005524">
    <property type="term" value="F:ATP binding"/>
    <property type="evidence" value="ECO:0007669"/>
    <property type="project" value="UniProtKB-KW"/>
</dbReference>
<dbReference type="GO" id="GO:0004830">
    <property type="term" value="F:tryptophan-tRNA ligase activity"/>
    <property type="evidence" value="ECO:0007669"/>
    <property type="project" value="UniProtKB-UniRule"/>
</dbReference>
<evidence type="ECO:0000256" key="5">
    <source>
        <dbReference type="ARBA" id="ARBA00022840"/>
    </source>
</evidence>
<dbReference type="NCBIfam" id="TIGR00233">
    <property type="entry name" value="trpS"/>
    <property type="match status" value="1"/>
</dbReference>
<comment type="similarity">
    <text evidence="1 10">Belongs to the class-I aminoacyl-tRNA synthetase family.</text>
</comment>
<protein>
    <recommendedName>
        <fullName evidence="2 9">Tryptophan--tRNA ligase</fullName>
        <ecNumber evidence="2 9">6.1.1.2</ecNumber>
    </recommendedName>
</protein>
<gene>
    <name evidence="11" type="primary">trpS</name>
    <name evidence="11" type="ORF">G3N55_00995</name>
</gene>
<keyword evidence="5 10" id="KW-0067">ATP-binding</keyword>
<dbReference type="Pfam" id="PF00579">
    <property type="entry name" value="tRNA-synt_1b"/>
    <property type="match status" value="1"/>
</dbReference>
<reference evidence="11 12" key="1">
    <citation type="submission" date="2020-02" db="EMBL/GenBank/DDBJ databases">
        <title>Comparative genomics of sulfur disproportionating microorganisms.</title>
        <authorList>
            <person name="Ward L.M."/>
            <person name="Bertran E."/>
            <person name="Johnston D.T."/>
        </authorList>
    </citation>
    <scope>NUCLEOTIDE SEQUENCE [LARGE SCALE GENOMIC DNA]</scope>
    <source>
        <strain evidence="11 12">DSM 100025</strain>
    </source>
</reference>
<keyword evidence="7 10" id="KW-0030">Aminoacyl-tRNA synthetase</keyword>
<evidence type="ECO:0000256" key="7">
    <source>
        <dbReference type="ARBA" id="ARBA00023146"/>
    </source>
</evidence>
<comment type="caution">
    <text evidence="11">The sequence shown here is derived from an EMBL/GenBank/DDBJ whole genome shotgun (WGS) entry which is preliminary data.</text>
</comment>
<proteinExistence type="inferred from homology"/>
<dbReference type="Gene3D" id="3.40.50.620">
    <property type="entry name" value="HUPs"/>
    <property type="match status" value="1"/>
</dbReference>
<dbReference type="PRINTS" id="PR01039">
    <property type="entry name" value="TRNASYNTHTRP"/>
</dbReference>
<dbReference type="InterPro" id="IPR002305">
    <property type="entry name" value="aa-tRNA-synth_Ic"/>
</dbReference>
<dbReference type="PANTHER" id="PTHR43766:SF1">
    <property type="entry name" value="TRYPTOPHAN--TRNA LIGASE, MITOCHONDRIAL"/>
    <property type="match status" value="1"/>
</dbReference>
<evidence type="ECO:0000313" key="11">
    <source>
        <dbReference type="EMBL" id="NDY41429.1"/>
    </source>
</evidence>
<keyword evidence="6 10" id="KW-0648">Protein biosynthesis</keyword>
<dbReference type="PROSITE" id="PS00178">
    <property type="entry name" value="AA_TRNA_LIGASE_I"/>
    <property type="match status" value="1"/>
</dbReference>
<dbReference type="Gene3D" id="1.10.240.10">
    <property type="entry name" value="Tyrosyl-Transfer RNA Synthetase"/>
    <property type="match status" value="1"/>
</dbReference>
<dbReference type="EC" id="6.1.1.2" evidence="2 9"/>
<keyword evidence="3 10" id="KW-0436">Ligase</keyword>
<dbReference type="FunFam" id="1.10.240.10:FF:000005">
    <property type="entry name" value="Tryptophan--tRNA ligase"/>
    <property type="match status" value="1"/>
</dbReference>
<organism evidence="11 12">
    <name type="scientific">Dissulfurirhabdus thermomarina</name>
    <dbReference type="NCBI Taxonomy" id="1765737"/>
    <lineage>
        <taxon>Bacteria</taxon>
        <taxon>Deltaproteobacteria</taxon>
        <taxon>Dissulfurirhabdaceae</taxon>
        <taxon>Dissulfurirhabdus</taxon>
    </lineage>
</organism>
<evidence type="ECO:0000256" key="10">
    <source>
        <dbReference type="RuleBase" id="RU363036"/>
    </source>
</evidence>
<evidence type="ECO:0000313" key="12">
    <source>
        <dbReference type="Proteomes" id="UP000469346"/>
    </source>
</evidence>
<evidence type="ECO:0000256" key="8">
    <source>
        <dbReference type="ARBA" id="ARBA00049929"/>
    </source>
</evidence>
<dbReference type="InterPro" id="IPR050203">
    <property type="entry name" value="Trp-tRNA_synthetase"/>
</dbReference>
<dbReference type="InterPro" id="IPR001412">
    <property type="entry name" value="aa-tRNA-synth_I_CS"/>
</dbReference>
<dbReference type="AlphaFoldDB" id="A0A6N9TK18"/>
<evidence type="ECO:0000256" key="9">
    <source>
        <dbReference type="NCBIfam" id="TIGR00233"/>
    </source>
</evidence>
<accession>A0A6N9TK18</accession>
<evidence type="ECO:0000256" key="2">
    <source>
        <dbReference type="ARBA" id="ARBA00013161"/>
    </source>
</evidence>
<name>A0A6N9TK18_DISTH</name>
<evidence type="ECO:0000256" key="3">
    <source>
        <dbReference type="ARBA" id="ARBA00022598"/>
    </source>
</evidence>